<evidence type="ECO:0000313" key="3">
    <source>
        <dbReference type="Proteomes" id="UP000887540"/>
    </source>
</evidence>
<dbReference type="GO" id="GO:0015031">
    <property type="term" value="P:protein transport"/>
    <property type="evidence" value="ECO:0007669"/>
    <property type="project" value="TreeGrafter"/>
</dbReference>
<evidence type="ECO:0000313" key="4">
    <source>
        <dbReference type="WBParaSite" id="ACRNAN_scaffold7495.g15651.t1"/>
    </source>
</evidence>
<dbReference type="PANTHER" id="PTHR11188">
    <property type="entry name" value="ARRESTIN DOMAIN CONTAINING PROTEIN"/>
    <property type="match status" value="1"/>
</dbReference>
<dbReference type="InterPro" id="IPR050357">
    <property type="entry name" value="Arrestin_domain-protein"/>
</dbReference>
<dbReference type="Proteomes" id="UP000887540">
    <property type="component" value="Unplaced"/>
</dbReference>
<dbReference type="InterPro" id="IPR011021">
    <property type="entry name" value="Arrestin-like_N"/>
</dbReference>
<dbReference type="SMART" id="SM01017">
    <property type="entry name" value="Arrestin_C"/>
    <property type="match status" value="1"/>
</dbReference>
<feature type="domain" description="Arrestin C-terminal-like" evidence="2">
    <location>
        <begin position="166"/>
        <end position="299"/>
    </location>
</feature>
<evidence type="ECO:0000256" key="1">
    <source>
        <dbReference type="ARBA" id="ARBA00005298"/>
    </source>
</evidence>
<dbReference type="GO" id="GO:0005737">
    <property type="term" value="C:cytoplasm"/>
    <property type="evidence" value="ECO:0007669"/>
    <property type="project" value="TreeGrafter"/>
</dbReference>
<dbReference type="InterPro" id="IPR014756">
    <property type="entry name" value="Ig_E-set"/>
</dbReference>
<keyword evidence="3" id="KW-1185">Reference proteome</keyword>
<dbReference type="PANTHER" id="PTHR11188:SF175">
    <property type="entry name" value="ARRESTIN C-TERMINAL-LIKE DOMAIN-CONTAINING PROTEIN"/>
    <property type="match status" value="1"/>
</dbReference>
<dbReference type="InterPro" id="IPR011022">
    <property type="entry name" value="Arrestin_C-like"/>
</dbReference>
<name>A0A914EDF0_9BILA</name>
<proteinExistence type="inferred from homology"/>
<protein>
    <submittedName>
        <fullName evidence="4">Arrestin C-terminal-like domain-containing protein</fullName>
    </submittedName>
</protein>
<dbReference type="WBParaSite" id="ACRNAN_scaffold7495.g15651.t1">
    <property type="protein sequence ID" value="ACRNAN_scaffold7495.g15651.t1"/>
    <property type="gene ID" value="ACRNAN_scaffold7495.g15651"/>
</dbReference>
<reference evidence="4" key="1">
    <citation type="submission" date="2022-11" db="UniProtKB">
        <authorList>
            <consortium name="WormBaseParasite"/>
        </authorList>
    </citation>
    <scope>IDENTIFICATION</scope>
</reference>
<accession>A0A914EDF0</accession>
<comment type="similarity">
    <text evidence="1">Belongs to the arrestin family.</text>
</comment>
<dbReference type="Pfam" id="PF02752">
    <property type="entry name" value="Arrestin_C"/>
    <property type="match status" value="1"/>
</dbReference>
<dbReference type="SUPFAM" id="SSF81296">
    <property type="entry name" value="E set domains"/>
    <property type="match status" value="2"/>
</dbReference>
<dbReference type="Gene3D" id="2.60.40.640">
    <property type="match status" value="2"/>
</dbReference>
<dbReference type="InterPro" id="IPR014752">
    <property type="entry name" value="Arrestin-like_C"/>
</dbReference>
<dbReference type="Pfam" id="PF00339">
    <property type="entry name" value="Arrestin_N"/>
    <property type="match status" value="1"/>
</dbReference>
<sequence>MAKTNIQIFYDSSTNVYANGQLVRGYVILELEKEMKARAVVLYMIGKADTHWTRKRGNSTDTIKDTEACMNNKTILWNDSTNEILLKGTHRYDFSFNLPLNCPPSFEGTFGHIRYYVKVNIDIPWKFDKKEISAFSVIPCFDLNTIPSSINSAMMESMKNIGFICKNGSICARVAIPKMGYVPGETIWAQIEVNNTSSCDIEGIEASLMELSRFHGRHSGYSVSKTHSRLVAKSRKEVNIQEKQTLTERISLQIPLIAPSFNNCRIIQVDYQLEVEIDAHGFFNDNKIEIPILIGTYPLKNIPIDTPANPTIVPDHDPPPTYGESIFGAKKMVHEDEDAKHFINFKPKYRSFPLASSTMRPIIFPQGSMIENSKSDGCVIS</sequence>
<dbReference type="AlphaFoldDB" id="A0A914EDF0"/>
<organism evidence="3 4">
    <name type="scientific">Acrobeloides nanus</name>
    <dbReference type="NCBI Taxonomy" id="290746"/>
    <lineage>
        <taxon>Eukaryota</taxon>
        <taxon>Metazoa</taxon>
        <taxon>Ecdysozoa</taxon>
        <taxon>Nematoda</taxon>
        <taxon>Chromadorea</taxon>
        <taxon>Rhabditida</taxon>
        <taxon>Tylenchina</taxon>
        <taxon>Cephalobomorpha</taxon>
        <taxon>Cephaloboidea</taxon>
        <taxon>Cephalobidae</taxon>
        <taxon>Acrobeloides</taxon>
    </lineage>
</organism>
<evidence type="ECO:0000259" key="2">
    <source>
        <dbReference type="SMART" id="SM01017"/>
    </source>
</evidence>